<protein>
    <submittedName>
        <fullName evidence="1">Uncharacterized protein</fullName>
    </submittedName>
</protein>
<reference evidence="1" key="1">
    <citation type="submission" date="2022-10" db="EMBL/GenBank/DDBJ databases">
        <title>The complete genomes of actinobacterial strains from the NBC collection.</title>
        <authorList>
            <person name="Joergensen T.S."/>
            <person name="Alvarez Arevalo M."/>
            <person name="Sterndorff E.B."/>
            <person name="Faurdal D."/>
            <person name="Vuksanovic O."/>
            <person name="Mourched A.-S."/>
            <person name="Charusanti P."/>
            <person name="Shaw S."/>
            <person name="Blin K."/>
            <person name="Weber T."/>
        </authorList>
    </citation>
    <scope>NUCLEOTIDE SEQUENCE</scope>
    <source>
        <strain evidence="1">NBC_00060</strain>
    </source>
</reference>
<proteinExistence type="predicted"/>
<evidence type="ECO:0000313" key="1">
    <source>
        <dbReference type="EMBL" id="WTU44896.1"/>
    </source>
</evidence>
<organism evidence="1">
    <name type="scientific">Streptomyces sp. NBC_00060</name>
    <dbReference type="NCBI Taxonomy" id="2975636"/>
    <lineage>
        <taxon>Bacteria</taxon>
        <taxon>Bacillati</taxon>
        <taxon>Actinomycetota</taxon>
        <taxon>Actinomycetes</taxon>
        <taxon>Kitasatosporales</taxon>
        <taxon>Streptomycetaceae</taxon>
        <taxon>Streptomyces</taxon>
    </lineage>
</organism>
<name>A0AAU2HD86_9ACTN</name>
<dbReference type="EMBL" id="CP108253">
    <property type="protein sequence ID" value="WTU44896.1"/>
    <property type="molecule type" value="Genomic_DNA"/>
</dbReference>
<accession>A0AAU2HD86</accession>
<sequence length="92" mass="10060">MPGAQLLGSACQRAEEGEGLLRAFVELTRLEPDEQAVRGRDRRGLRQPVKVVAERQDRVAVQLLPDGGDLPAHILRPPHLAVCIEVDAFVGE</sequence>
<dbReference type="AlphaFoldDB" id="A0AAU2HD86"/>
<gene>
    <name evidence="1" type="ORF">OHV25_37610</name>
</gene>